<feature type="transmembrane region" description="Helical" evidence="6">
    <location>
        <begin position="119"/>
        <end position="138"/>
    </location>
</feature>
<dbReference type="GO" id="GO:0005789">
    <property type="term" value="C:endoplasmic reticulum membrane"/>
    <property type="evidence" value="ECO:0007669"/>
    <property type="project" value="UniProtKB-SubCell"/>
</dbReference>
<proteinExistence type="predicted"/>
<comment type="subcellular location">
    <subcellularLocation>
        <location evidence="1 6">Endoplasmic reticulum membrane</location>
        <topology evidence="1 6">Multi-pass membrane protein</topology>
    </subcellularLocation>
</comment>
<feature type="transmembrane region" description="Helical" evidence="6">
    <location>
        <begin position="213"/>
        <end position="235"/>
    </location>
</feature>
<sequence length="295" mass="33330">MESQSYDIDSTTGGWTKASHIDHSPRTYDSSETPTVNSTNPNYHPSSTVNSSMNESVASKATTELKKGQQHAEDIITKSKRLFLQQWNQTRQSVIHFQKRAKEMVPKQANNLIYWQNPIHSGIVFGVLLSIIITFMFLSSLAAISFWLLALLVVVGLYKLYNYVMATFVGRIQDDIFDAMFSSEIHISEQQAQALASYVRKNGTSILRQARSLFLWNNLTNSILFGLILFATFYIGLSMNTLTFGLVGLIFLFTIPKIYQVYQVPIDNFAKQILDQINQVLAKVTNKAPVKPKKS</sequence>
<protein>
    <recommendedName>
        <fullName evidence="6">Reticulon-like protein</fullName>
    </recommendedName>
</protein>
<dbReference type="Gene3D" id="1.20.5.2480">
    <property type="match status" value="1"/>
</dbReference>
<evidence type="ECO:0000256" key="2">
    <source>
        <dbReference type="ARBA" id="ARBA00022692"/>
    </source>
</evidence>
<evidence type="ECO:0000256" key="4">
    <source>
        <dbReference type="ARBA" id="ARBA00022989"/>
    </source>
</evidence>
<organism evidence="10 11">
    <name type="scientific">Adineta ricciae</name>
    <name type="common">Rotifer</name>
    <dbReference type="NCBI Taxonomy" id="249248"/>
    <lineage>
        <taxon>Eukaryota</taxon>
        <taxon>Metazoa</taxon>
        <taxon>Spiralia</taxon>
        <taxon>Gnathifera</taxon>
        <taxon>Rotifera</taxon>
        <taxon>Eurotatoria</taxon>
        <taxon>Bdelloidea</taxon>
        <taxon>Adinetida</taxon>
        <taxon>Adinetidae</taxon>
        <taxon>Adineta</taxon>
    </lineage>
</organism>
<feature type="domain" description="Reticulon" evidence="8">
    <location>
        <begin position="109"/>
        <end position="295"/>
    </location>
</feature>
<dbReference type="PROSITE" id="PS50845">
    <property type="entry name" value="RETICULON"/>
    <property type="match status" value="1"/>
</dbReference>
<comment type="caution">
    <text evidence="10">The sequence shown here is derived from an EMBL/GenBank/DDBJ whole genome shotgun (WGS) entry which is preliminary data.</text>
</comment>
<dbReference type="PANTHER" id="PTHR45799:SF2">
    <property type="entry name" value="RETICULON-LIKE PROTEIN"/>
    <property type="match status" value="1"/>
</dbReference>
<dbReference type="EMBL" id="CAJNOJ010000045">
    <property type="protein sequence ID" value="CAF0946553.1"/>
    <property type="molecule type" value="Genomic_DNA"/>
</dbReference>
<name>A0A815XDP0_ADIRI</name>
<dbReference type="InterPro" id="IPR046964">
    <property type="entry name" value="RTN1-4"/>
</dbReference>
<dbReference type="EMBL" id="CAJNOR010005305">
    <property type="protein sequence ID" value="CAF1556190.1"/>
    <property type="molecule type" value="Genomic_DNA"/>
</dbReference>
<evidence type="ECO:0000313" key="9">
    <source>
        <dbReference type="EMBL" id="CAF0946553.1"/>
    </source>
</evidence>
<evidence type="ECO:0000256" key="3">
    <source>
        <dbReference type="ARBA" id="ARBA00022824"/>
    </source>
</evidence>
<accession>A0A815XDP0</accession>
<feature type="region of interest" description="Disordered" evidence="7">
    <location>
        <begin position="1"/>
        <end position="64"/>
    </location>
</feature>
<dbReference type="Proteomes" id="UP000663828">
    <property type="component" value="Unassembled WGS sequence"/>
</dbReference>
<feature type="transmembrane region" description="Helical" evidence="6">
    <location>
        <begin position="144"/>
        <end position="161"/>
    </location>
</feature>
<evidence type="ECO:0000256" key="1">
    <source>
        <dbReference type="ARBA" id="ARBA00004477"/>
    </source>
</evidence>
<evidence type="ECO:0000259" key="8">
    <source>
        <dbReference type="PROSITE" id="PS50845"/>
    </source>
</evidence>
<dbReference type="AlphaFoldDB" id="A0A815XDP0"/>
<evidence type="ECO:0000256" key="5">
    <source>
        <dbReference type="ARBA" id="ARBA00023136"/>
    </source>
</evidence>
<reference evidence="10" key="1">
    <citation type="submission" date="2021-02" db="EMBL/GenBank/DDBJ databases">
        <authorList>
            <person name="Nowell W R."/>
        </authorList>
    </citation>
    <scope>NUCLEOTIDE SEQUENCE</scope>
</reference>
<evidence type="ECO:0000256" key="7">
    <source>
        <dbReference type="SAM" id="MobiDB-lite"/>
    </source>
</evidence>
<feature type="transmembrane region" description="Helical" evidence="6">
    <location>
        <begin position="241"/>
        <end position="259"/>
    </location>
</feature>
<keyword evidence="5 6" id="KW-0472">Membrane</keyword>
<keyword evidence="11" id="KW-1185">Reference proteome</keyword>
<dbReference type="PANTHER" id="PTHR45799">
    <property type="entry name" value="RETICULON-LIKE PROTEIN"/>
    <property type="match status" value="1"/>
</dbReference>
<keyword evidence="2 6" id="KW-0812">Transmembrane</keyword>
<keyword evidence="3 6" id="KW-0256">Endoplasmic reticulum</keyword>
<evidence type="ECO:0000313" key="10">
    <source>
        <dbReference type="EMBL" id="CAF1556190.1"/>
    </source>
</evidence>
<dbReference type="Pfam" id="PF02453">
    <property type="entry name" value="Reticulon"/>
    <property type="match status" value="1"/>
</dbReference>
<dbReference type="InterPro" id="IPR003388">
    <property type="entry name" value="Reticulon"/>
</dbReference>
<evidence type="ECO:0000313" key="11">
    <source>
        <dbReference type="Proteomes" id="UP000663828"/>
    </source>
</evidence>
<dbReference type="Proteomes" id="UP000663852">
    <property type="component" value="Unassembled WGS sequence"/>
</dbReference>
<gene>
    <name evidence="9" type="ORF">EDS130_LOCUS12107</name>
    <name evidence="10" type="ORF">XAT740_LOCUS43268</name>
</gene>
<feature type="compositionally biased region" description="Polar residues" evidence="7">
    <location>
        <begin position="27"/>
        <end position="62"/>
    </location>
</feature>
<keyword evidence="4 6" id="KW-1133">Transmembrane helix</keyword>
<dbReference type="GO" id="GO:0030424">
    <property type="term" value="C:axon"/>
    <property type="evidence" value="ECO:0007669"/>
    <property type="project" value="TreeGrafter"/>
</dbReference>
<evidence type="ECO:0000256" key="6">
    <source>
        <dbReference type="RuleBase" id="RU363132"/>
    </source>
</evidence>
<feature type="compositionally biased region" description="Polar residues" evidence="7">
    <location>
        <begin position="1"/>
        <end position="14"/>
    </location>
</feature>
<dbReference type="OrthoDB" id="567788at2759"/>